<comment type="subcellular location">
    <subcellularLocation>
        <location evidence="1">Secreted</location>
    </subcellularLocation>
</comment>
<dbReference type="InterPro" id="IPR011049">
    <property type="entry name" value="Serralysin-like_metalloprot_C"/>
</dbReference>
<dbReference type="InterPro" id="IPR018511">
    <property type="entry name" value="Hemolysin-typ_Ca-bd_CS"/>
</dbReference>
<dbReference type="InterPro" id="IPR049886">
    <property type="entry name" value="CFI_box_CTERM_dom"/>
</dbReference>
<sequence length="654" mass="70969">MAHASDLVALMDVMVRAGVDEASVWGTVYKGLYSRLSREFPDQDAPGGYSSELTPAGEVMRMMSESLVGTRAIDIDLPTKFETDLDGEGAQDQLIAYAFGNDDKTVIYLASRSADGVDLDLNIDDLVGDYGHMWVQQLSTIDDPSTLTNEADPLSYLAKPYLETANGSDVTDADGTIHLSLDGYDLVKLEFTAKGEGVHLWGTDTVVDEDADYTDRLNGSIWNDTIEGHAGDDSLFGLRGNDTLDGGDGNDLLMGGDGDDTIITGEGNDRVFTGTGHDTVFAQSDDNQITINDGGSASIFAETEGDTVIRGFDIEGGDKLSFMGAYEEQADLEKVTFTDGEDLVFVHENGSTTLKSAAAQKDAIFETMQDFHHVEAMQAEIDAVLNGAPVDPADLLVNGSASEVTDYLASLSDEELSDMLDGLDLNAIMQDIPAENLPALLNALNSDQLDAFFEETDALSLLDQLNEVGTDARDMLKAFDIDVREDYLDHLSDAFPLPDALVPNSETANLLNKYYGTDVVDTGDQTDIPTVDVDEDDNPQADPDDAEDSSQGYNGSECFVATAAYGDKFHPDVAYLRKVRDHILVHYMLGRVFIWFYWRVGPKLAQWLAPYPRGRAFARGALALVIGGLRDASVVARMDHGFRSSVYLSGRNPR</sequence>
<dbReference type="InterPro" id="IPR001343">
    <property type="entry name" value="Hemolysn_Ca-bd"/>
</dbReference>
<evidence type="ECO:0000313" key="4">
    <source>
        <dbReference type="EMBL" id="NIY72036.1"/>
    </source>
</evidence>
<name>A0ABX0VVC1_9RHOB</name>
<accession>A0ABX0VVC1</accession>
<evidence type="ECO:0000256" key="2">
    <source>
        <dbReference type="ARBA" id="ARBA00022525"/>
    </source>
</evidence>
<dbReference type="PANTHER" id="PTHR38340">
    <property type="entry name" value="S-LAYER PROTEIN"/>
    <property type="match status" value="1"/>
</dbReference>
<gene>
    <name evidence="4" type="ORF">HCZ30_06245</name>
</gene>
<dbReference type="Proteomes" id="UP000709466">
    <property type="component" value="Unassembled WGS sequence"/>
</dbReference>
<keyword evidence="5" id="KW-1185">Reference proteome</keyword>
<evidence type="ECO:0000313" key="5">
    <source>
        <dbReference type="Proteomes" id="UP000709466"/>
    </source>
</evidence>
<dbReference type="EMBL" id="JAATOP010000003">
    <property type="protein sequence ID" value="NIY72036.1"/>
    <property type="molecule type" value="Genomic_DNA"/>
</dbReference>
<dbReference type="Gene3D" id="2.150.10.10">
    <property type="entry name" value="Serralysin-like metalloprotease, C-terminal"/>
    <property type="match status" value="1"/>
</dbReference>
<dbReference type="SUPFAM" id="SSF51120">
    <property type="entry name" value="beta-Roll"/>
    <property type="match status" value="1"/>
</dbReference>
<feature type="region of interest" description="Disordered" evidence="3">
    <location>
        <begin position="521"/>
        <end position="553"/>
    </location>
</feature>
<dbReference type="NCBIfam" id="NF041770">
    <property type="entry name" value="CFI_box_CTERM"/>
    <property type="match status" value="1"/>
</dbReference>
<dbReference type="PRINTS" id="PR00313">
    <property type="entry name" value="CABNDNGRPT"/>
</dbReference>
<dbReference type="PROSITE" id="PS00330">
    <property type="entry name" value="HEMOLYSIN_CALCIUM"/>
    <property type="match status" value="2"/>
</dbReference>
<evidence type="ECO:0000256" key="3">
    <source>
        <dbReference type="SAM" id="MobiDB-lite"/>
    </source>
</evidence>
<dbReference type="Pfam" id="PF00353">
    <property type="entry name" value="HemolysinCabind"/>
    <property type="match status" value="2"/>
</dbReference>
<dbReference type="PANTHER" id="PTHR38340:SF1">
    <property type="entry name" value="S-LAYER PROTEIN"/>
    <property type="match status" value="1"/>
</dbReference>
<comment type="caution">
    <text evidence="4">The sequence shown here is derived from an EMBL/GenBank/DDBJ whole genome shotgun (WGS) entry which is preliminary data.</text>
</comment>
<dbReference type="InterPro" id="IPR050557">
    <property type="entry name" value="RTX_toxin/Mannuronan_C5-epim"/>
</dbReference>
<reference evidence="4 5" key="1">
    <citation type="submission" date="2020-03" db="EMBL/GenBank/DDBJ databases">
        <title>Bacterial isolates of synthetic phycosphere.</title>
        <authorList>
            <person name="Fu H."/>
            <person name="Moran M.A."/>
        </authorList>
    </citation>
    <scope>NUCLEOTIDE SEQUENCE [LARGE SCALE GENOMIC DNA]</scope>
    <source>
        <strain evidence="4 5">HF1</strain>
    </source>
</reference>
<feature type="compositionally biased region" description="Acidic residues" evidence="3">
    <location>
        <begin position="532"/>
        <end position="548"/>
    </location>
</feature>
<proteinExistence type="predicted"/>
<evidence type="ECO:0000256" key="1">
    <source>
        <dbReference type="ARBA" id="ARBA00004613"/>
    </source>
</evidence>
<keyword evidence="2" id="KW-0964">Secreted</keyword>
<protein>
    <submittedName>
        <fullName evidence="4">Calcium-binding protein</fullName>
    </submittedName>
</protein>
<organism evidence="4 5">
    <name type="scientific">Marivivens donghaensis</name>
    <dbReference type="NCBI Taxonomy" id="1699413"/>
    <lineage>
        <taxon>Bacteria</taxon>
        <taxon>Pseudomonadati</taxon>
        <taxon>Pseudomonadota</taxon>
        <taxon>Alphaproteobacteria</taxon>
        <taxon>Rhodobacterales</taxon>
        <taxon>Paracoccaceae</taxon>
        <taxon>Marivivens group</taxon>
        <taxon>Marivivens</taxon>
    </lineage>
</organism>